<reference evidence="1 2" key="1">
    <citation type="journal article" date="2021" name="Hortic Res">
        <title>High-quality reference genome and annotation aids understanding of berry development for evergreen blueberry (Vaccinium darrowii).</title>
        <authorList>
            <person name="Yu J."/>
            <person name="Hulse-Kemp A.M."/>
            <person name="Babiker E."/>
            <person name="Staton M."/>
        </authorList>
    </citation>
    <scope>NUCLEOTIDE SEQUENCE [LARGE SCALE GENOMIC DNA]</scope>
    <source>
        <strain evidence="2">cv. NJ 8807/NJ 8810</strain>
        <tissue evidence="1">Young leaf</tissue>
    </source>
</reference>
<dbReference type="EMBL" id="CM037154">
    <property type="protein sequence ID" value="KAH7860570.1"/>
    <property type="molecule type" value="Genomic_DNA"/>
</dbReference>
<evidence type="ECO:0000313" key="1">
    <source>
        <dbReference type="EMBL" id="KAH7860570.1"/>
    </source>
</evidence>
<organism evidence="1 2">
    <name type="scientific">Vaccinium darrowii</name>
    <dbReference type="NCBI Taxonomy" id="229202"/>
    <lineage>
        <taxon>Eukaryota</taxon>
        <taxon>Viridiplantae</taxon>
        <taxon>Streptophyta</taxon>
        <taxon>Embryophyta</taxon>
        <taxon>Tracheophyta</taxon>
        <taxon>Spermatophyta</taxon>
        <taxon>Magnoliopsida</taxon>
        <taxon>eudicotyledons</taxon>
        <taxon>Gunneridae</taxon>
        <taxon>Pentapetalae</taxon>
        <taxon>asterids</taxon>
        <taxon>Ericales</taxon>
        <taxon>Ericaceae</taxon>
        <taxon>Vaccinioideae</taxon>
        <taxon>Vaccinieae</taxon>
        <taxon>Vaccinium</taxon>
    </lineage>
</organism>
<comment type="caution">
    <text evidence="1">The sequence shown here is derived from an EMBL/GenBank/DDBJ whole genome shotgun (WGS) entry which is preliminary data.</text>
</comment>
<accession>A0ACB7Z458</accession>
<proteinExistence type="predicted"/>
<protein>
    <submittedName>
        <fullName evidence="1">Uncharacterized protein</fullName>
    </submittedName>
</protein>
<evidence type="ECO:0000313" key="2">
    <source>
        <dbReference type="Proteomes" id="UP000828048"/>
    </source>
</evidence>
<dbReference type="Proteomes" id="UP000828048">
    <property type="component" value="Chromosome 4"/>
</dbReference>
<keyword evidence="2" id="KW-1185">Reference proteome</keyword>
<gene>
    <name evidence="1" type="ORF">Vadar_014987</name>
</gene>
<name>A0ACB7Z458_9ERIC</name>
<sequence length="496" mass="56579">MLYYSSTDMDLFSLSPLPSLLLWTTLTLIFLFSFFTLHKPKSSGPNRPPGKTGWPIIGESIQYLILSRKGRQEEFISKRRNKYSSEIFCTSLFGHDMVFFCGPAANKFLFANEGKLVGTWWPNTFDKLFFSDPSVTSSSITAKAKLSRDLISGFLKMNVLQNYVPTMDRVAREHVEKEWEPKAGGEVVVHQAVKKLTVDLACQLLVGIEDPEHWAELADRFAGVFAGIASMPIDFPGTTFNKAIKDARFLRKELGVIIRERKTRLEKEGIPTVPDLVSSFLLTTDEHGKFMTVEDIADKIMGLLIAGFETTSVALTFTIKYLAELPHVYQEVFKEMMEIAKEKTPGELLNWGDIQKMRYTWNVTCEAMRLTPPAQILFKEALTDFTFDGYTIPKGWKVCWSFHSTHIDPEYFPNPEVFDPTRFEGKGPEPYTYVPFGGGQRMCPGKEYVRMEILVFIYNLVQKFHWKKCTPNERIIFKSPEHGLPICLTPHETSSS</sequence>